<evidence type="ECO:0008006" key="3">
    <source>
        <dbReference type="Google" id="ProtNLM"/>
    </source>
</evidence>
<reference evidence="1" key="1">
    <citation type="journal article" date="2014" name="Int. J. Syst. Evol. Microbiol.">
        <title>Complete genome sequence of Corynebacterium casei LMG S-19264T (=DSM 44701T), isolated from a smear-ripened cheese.</title>
        <authorList>
            <consortium name="US DOE Joint Genome Institute (JGI-PGF)"/>
            <person name="Walter F."/>
            <person name="Albersmeier A."/>
            <person name="Kalinowski J."/>
            <person name="Ruckert C."/>
        </authorList>
    </citation>
    <scope>NUCLEOTIDE SEQUENCE</scope>
    <source>
        <strain evidence="1">CGMCC 1.15388</strain>
    </source>
</reference>
<organism evidence="1 2">
    <name type="scientific">Nesterenkonia cremea</name>
    <dbReference type="NCBI Taxonomy" id="1882340"/>
    <lineage>
        <taxon>Bacteria</taxon>
        <taxon>Bacillati</taxon>
        <taxon>Actinomycetota</taxon>
        <taxon>Actinomycetes</taxon>
        <taxon>Micrococcales</taxon>
        <taxon>Micrococcaceae</taxon>
        <taxon>Nesterenkonia</taxon>
    </lineage>
</organism>
<evidence type="ECO:0000313" key="1">
    <source>
        <dbReference type="EMBL" id="GGE72361.1"/>
    </source>
</evidence>
<sequence length="436" mass="46530">MTTESASASPASRLLINGTVHSTTEPYAESMLVKDGLVAWVGDEDTARRSSEDSPETQDLDRALVAPAFIGWVDSPVLDGAEPVDSRPALDEALSQGCGAVRLGLRISRETFLGLSVNTEQGEQSFDRYDAPGIVEQLLRQVLSEAQEHPLPVFPHLRVTDMGGIDLEDPRSSSFLTELVQMMRILDDASGAPLALAVSTEDLFAGRSAEQAEEILLEIRRTASGAERQLILDATDVSGTAASGERAAALAEAVVSSHQRLREEKMTPSPATPTVLAGFDAENRETWEQLLNTGVHVIFRTAGHLATALSVGLPSSAAPAQGRNPWELISEHVHHDQDPVSARAGFNAQVRGAYRSLVAGADGGSMGGQLNPGSAATYGVWEVDSLAVQTPDSRTAAWSTDVRARTPLLPYLDGESFPTLVQTVVDGTVLYRRDAE</sequence>
<protein>
    <recommendedName>
        <fullName evidence="3">Amidohydrolase 3 domain-containing protein</fullName>
    </recommendedName>
</protein>
<evidence type="ECO:0000313" key="2">
    <source>
        <dbReference type="Proteomes" id="UP000633136"/>
    </source>
</evidence>
<proteinExistence type="predicted"/>
<dbReference type="AlphaFoldDB" id="A0A917ATX9"/>
<dbReference type="RefSeq" id="WP_188685127.1">
    <property type="nucleotide sequence ID" value="NZ_BMIS01000008.1"/>
</dbReference>
<reference evidence="1" key="2">
    <citation type="submission" date="2020-09" db="EMBL/GenBank/DDBJ databases">
        <authorList>
            <person name="Sun Q."/>
            <person name="Zhou Y."/>
        </authorList>
    </citation>
    <scope>NUCLEOTIDE SEQUENCE</scope>
    <source>
        <strain evidence="1">CGMCC 1.15388</strain>
    </source>
</reference>
<dbReference type="SUPFAM" id="SSF51338">
    <property type="entry name" value="Composite domain of metallo-dependent hydrolases"/>
    <property type="match status" value="1"/>
</dbReference>
<dbReference type="Proteomes" id="UP000633136">
    <property type="component" value="Unassembled WGS sequence"/>
</dbReference>
<keyword evidence="2" id="KW-1185">Reference proteome</keyword>
<dbReference type="GO" id="GO:0016810">
    <property type="term" value="F:hydrolase activity, acting on carbon-nitrogen (but not peptide) bonds"/>
    <property type="evidence" value="ECO:0007669"/>
    <property type="project" value="InterPro"/>
</dbReference>
<accession>A0A917ATX9</accession>
<dbReference type="InterPro" id="IPR011059">
    <property type="entry name" value="Metal-dep_hydrolase_composite"/>
</dbReference>
<gene>
    <name evidence="1" type="ORF">GCM10011401_19210</name>
</gene>
<comment type="caution">
    <text evidence="1">The sequence shown here is derived from an EMBL/GenBank/DDBJ whole genome shotgun (WGS) entry which is preliminary data.</text>
</comment>
<name>A0A917ATX9_9MICC</name>
<dbReference type="Gene3D" id="2.30.40.10">
    <property type="entry name" value="Urease, subunit C, domain 1"/>
    <property type="match status" value="1"/>
</dbReference>
<dbReference type="EMBL" id="BMIS01000008">
    <property type="protein sequence ID" value="GGE72361.1"/>
    <property type="molecule type" value="Genomic_DNA"/>
</dbReference>